<feature type="transmembrane region" description="Helical" evidence="6">
    <location>
        <begin position="218"/>
        <end position="240"/>
    </location>
</feature>
<dbReference type="NCBIfam" id="NF037981">
    <property type="entry name" value="NCS2_1"/>
    <property type="match status" value="1"/>
</dbReference>
<feature type="transmembrane region" description="Helical" evidence="6">
    <location>
        <begin position="283"/>
        <end position="304"/>
    </location>
</feature>
<comment type="subcellular location">
    <subcellularLocation>
        <location evidence="1">Membrane</location>
        <topology evidence="1">Multi-pass membrane protein</topology>
    </subcellularLocation>
</comment>
<evidence type="ECO:0000256" key="6">
    <source>
        <dbReference type="SAM" id="Phobius"/>
    </source>
</evidence>
<evidence type="ECO:0000313" key="7">
    <source>
        <dbReference type="EMBL" id="KAK7269934.1"/>
    </source>
</evidence>
<dbReference type="EMBL" id="JAYWIO010000004">
    <property type="protein sequence ID" value="KAK7269934.1"/>
    <property type="molecule type" value="Genomic_DNA"/>
</dbReference>
<feature type="transmembrane region" description="Helical" evidence="6">
    <location>
        <begin position="324"/>
        <end position="343"/>
    </location>
</feature>
<dbReference type="GO" id="GO:0022857">
    <property type="term" value="F:transmembrane transporter activity"/>
    <property type="evidence" value="ECO:0007669"/>
    <property type="project" value="InterPro"/>
</dbReference>
<feature type="transmembrane region" description="Helical" evidence="6">
    <location>
        <begin position="188"/>
        <end position="206"/>
    </location>
</feature>
<feature type="transmembrane region" description="Helical" evidence="6">
    <location>
        <begin position="96"/>
        <end position="115"/>
    </location>
</feature>
<organism evidence="7 8">
    <name type="scientific">Crotalaria pallida</name>
    <name type="common">Smooth rattlebox</name>
    <name type="synonym">Crotalaria striata</name>
    <dbReference type="NCBI Taxonomy" id="3830"/>
    <lineage>
        <taxon>Eukaryota</taxon>
        <taxon>Viridiplantae</taxon>
        <taxon>Streptophyta</taxon>
        <taxon>Embryophyta</taxon>
        <taxon>Tracheophyta</taxon>
        <taxon>Spermatophyta</taxon>
        <taxon>Magnoliopsida</taxon>
        <taxon>eudicotyledons</taxon>
        <taxon>Gunneridae</taxon>
        <taxon>Pentapetalae</taxon>
        <taxon>rosids</taxon>
        <taxon>fabids</taxon>
        <taxon>Fabales</taxon>
        <taxon>Fabaceae</taxon>
        <taxon>Papilionoideae</taxon>
        <taxon>50 kb inversion clade</taxon>
        <taxon>genistoids sensu lato</taxon>
        <taxon>core genistoids</taxon>
        <taxon>Crotalarieae</taxon>
        <taxon>Crotalaria</taxon>
    </lineage>
</organism>
<evidence type="ECO:0000256" key="4">
    <source>
        <dbReference type="ARBA" id="ARBA00022989"/>
    </source>
</evidence>
<evidence type="ECO:0000256" key="3">
    <source>
        <dbReference type="ARBA" id="ARBA00022692"/>
    </source>
</evidence>
<feature type="transmembrane region" description="Helical" evidence="6">
    <location>
        <begin position="391"/>
        <end position="412"/>
    </location>
</feature>
<feature type="transmembrane region" description="Helical" evidence="6">
    <location>
        <begin position="41"/>
        <end position="61"/>
    </location>
</feature>
<keyword evidence="3 6" id="KW-0812">Transmembrane</keyword>
<keyword evidence="4 6" id="KW-1133">Transmembrane helix</keyword>
<dbReference type="Proteomes" id="UP001372338">
    <property type="component" value="Unassembled WGS sequence"/>
</dbReference>
<feature type="transmembrane region" description="Helical" evidence="6">
    <location>
        <begin position="419"/>
        <end position="437"/>
    </location>
</feature>
<reference evidence="7 8" key="1">
    <citation type="submission" date="2024-01" db="EMBL/GenBank/DDBJ databases">
        <title>The genomes of 5 underutilized Papilionoideae crops provide insights into root nodulation and disease resistanc.</title>
        <authorList>
            <person name="Yuan L."/>
        </authorList>
    </citation>
    <scope>NUCLEOTIDE SEQUENCE [LARGE SCALE GENOMIC DNA]</scope>
    <source>
        <strain evidence="7">ZHUSHIDOU_FW_LH</strain>
        <tissue evidence="7">Leaf</tissue>
    </source>
</reference>
<feature type="transmembrane region" description="Helical" evidence="6">
    <location>
        <begin position="364"/>
        <end position="385"/>
    </location>
</feature>
<feature type="transmembrane region" description="Helical" evidence="6">
    <location>
        <begin position="136"/>
        <end position="154"/>
    </location>
</feature>
<comment type="similarity">
    <text evidence="2">Belongs to the nucleobase:cation symporter-2 (NCS2) (TC 2.A.40) family.</text>
</comment>
<keyword evidence="5 6" id="KW-0472">Membrane</keyword>
<gene>
    <name evidence="7" type="ORF">RIF29_22750</name>
</gene>
<feature type="transmembrane region" description="Helical" evidence="6">
    <location>
        <begin position="73"/>
        <end position="90"/>
    </location>
</feature>
<dbReference type="AlphaFoldDB" id="A0AAN9I9K0"/>
<comment type="caution">
    <text evidence="7">The sequence shown here is derived from an EMBL/GenBank/DDBJ whole genome shotgun (WGS) entry which is preliminary data.</text>
</comment>
<evidence type="ECO:0000256" key="2">
    <source>
        <dbReference type="ARBA" id="ARBA00008821"/>
    </source>
</evidence>
<evidence type="ECO:0000256" key="1">
    <source>
        <dbReference type="ARBA" id="ARBA00004141"/>
    </source>
</evidence>
<feature type="transmembrane region" description="Helical" evidence="6">
    <location>
        <begin position="160"/>
        <end position="181"/>
    </location>
</feature>
<proteinExistence type="inferred from homology"/>
<dbReference type="PANTHER" id="PTHR11119">
    <property type="entry name" value="XANTHINE-URACIL / VITAMIN C PERMEASE FAMILY MEMBER"/>
    <property type="match status" value="1"/>
</dbReference>
<sequence length="529" mass="57922">MAVGGAKVDEFQPHPVKDQLPGVDFCVSSSPSWAEAILLGFQHYLIMLGTIVIISTILVPLMGGGDVEKAEMIQTLLFVSAINTLLQTWFGTRLPVVVGASYAFVIPAIAIAFSSRMSTFLDPHQRFKQSVRAMQGALIVASFVQIIIGFFGFWRIVTWYLSPLSVVPLVTITGLGFFAIGFPKLADCVEIGLPALVILVILSQYIPQSMKSRGFDRFAIIVSIGIAWAFAEILTAAGAYNKRPYNTQRSCRTDRSGLISAAPWIRVPYPFQWGRPSFNVGDVFVMIAASLVTIIESTGTFIAASRFGSATPVPPSVLSRGVGWLGIGTLLNGFFGAATGPTASVENAGLLGLTRVGSRKVVQIAAVFMFFFSILGKFGAVLASIPLPIVAAMYCVLFAFVASAGLGFLQFCNLNSFRTMFILGFSLFMGFSVPQYFDFNEYPLLFGHGPVHTHSTAFNDIMLVIFSSPATVALIVAYLLDFTLSRGHSSTRRDSGRHWWEKFRNFNQDTRSEEFYSLPWNLNRFFPSH</sequence>
<name>A0AAN9I9K0_CROPI</name>
<accession>A0AAN9I9K0</accession>
<evidence type="ECO:0000256" key="5">
    <source>
        <dbReference type="ARBA" id="ARBA00023136"/>
    </source>
</evidence>
<evidence type="ECO:0000313" key="8">
    <source>
        <dbReference type="Proteomes" id="UP001372338"/>
    </source>
</evidence>
<dbReference type="Pfam" id="PF00860">
    <property type="entry name" value="Xan_ur_permease"/>
    <property type="match status" value="1"/>
</dbReference>
<dbReference type="GO" id="GO:0016020">
    <property type="term" value="C:membrane"/>
    <property type="evidence" value="ECO:0007669"/>
    <property type="project" value="UniProtKB-SubCell"/>
</dbReference>
<feature type="transmembrane region" description="Helical" evidence="6">
    <location>
        <begin position="457"/>
        <end position="480"/>
    </location>
</feature>
<keyword evidence="8" id="KW-1185">Reference proteome</keyword>
<protein>
    <recommendedName>
        <fullName evidence="9">Nucleobase-ascorbate transporter 4</fullName>
    </recommendedName>
</protein>
<evidence type="ECO:0008006" key="9">
    <source>
        <dbReference type="Google" id="ProtNLM"/>
    </source>
</evidence>
<dbReference type="InterPro" id="IPR006043">
    <property type="entry name" value="NCS2"/>
</dbReference>